<dbReference type="Proteomes" id="UP000785679">
    <property type="component" value="Unassembled WGS sequence"/>
</dbReference>
<comment type="similarity">
    <text evidence="6">Belongs to the cyclic nucleotide phosphodiesterase family.</text>
</comment>
<dbReference type="SMART" id="SM00471">
    <property type="entry name" value="HDc"/>
    <property type="match status" value="1"/>
</dbReference>
<feature type="binding site" evidence="4">
    <location>
        <position position="228"/>
    </location>
    <ligand>
        <name>AMP</name>
        <dbReference type="ChEBI" id="CHEBI:456215"/>
    </ligand>
</feature>
<evidence type="ECO:0000256" key="1">
    <source>
        <dbReference type="ARBA" id="ARBA00022723"/>
    </source>
</evidence>
<dbReference type="EMBL" id="RRYP01001637">
    <property type="protein sequence ID" value="TNV85674.1"/>
    <property type="molecule type" value="Genomic_DNA"/>
</dbReference>
<dbReference type="InterPro" id="IPR002073">
    <property type="entry name" value="PDEase_catalytic_dom"/>
</dbReference>
<name>A0A8J8P4H3_HALGN</name>
<dbReference type="GO" id="GO:0004114">
    <property type="term" value="F:3',5'-cyclic-nucleotide phosphodiesterase activity"/>
    <property type="evidence" value="ECO:0007669"/>
    <property type="project" value="InterPro"/>
</dbReference>
<proteinExistence type="inferred from homology"/>
<evidence type="ECO:0000259" key="8">
    <source>
        <dbReference type="PROSITE" id="PS51845"/>
    </source>
</evidence>
<sequence length="451" mass="52105">MVEQTSSQSLLSVTTQPPLAKSLSQLNAYQSGDLVLALSKALSNDLISHDALSYALSQVGYQLPASVLPRTDAQLEEEIYDYENPTAVKKRFSDFQERDISKELAQNIEEQRAYIVSMKDRLTVESAKGELDKCNMKYLNYNRKQLKECLFEMFSRLGLITRFKIDEVHLRHFINDVEKNYKRVPYHNFTHAFNIVHMCYYLARSTKLREYLEDIDLLSLMVAALGHDLDHSGMNNIYYQKIKHPLAMTVNDSSVLENYHGYMLFKLLSRPDNSILDHLTHSEYVRFRKAAIECIMGTDMTKHFQICGSFQNVIKKIHEGNFDRAIAEDRDLIMKTVVHAADISSPAMDFEDFKAQGFRVTLEFHDQYMSEMAIPDLKANNPPPAFMKWESYKSFVQSQIGFTKTFSSPILKQLTDALPESQHMMEQVERNVAQFQKELEELNMKEEGYSA</sequence>
<dbReference type="Pfam" id="PF00233">
    <property type="entry name" value="PDEase_I"/>
    <property type="match status" value="1"/>
</dbReference>
<dbReference type="OrthoDB" id="189220at2759"/>
<feature type="binding site" evidence="5">
    <location>
        <position position="191"/>
    </location>
    <ligand>
        <name>Zn(2+)</name>
        <dbReference type="ChEBI" id="CHEBI:29105"/>
        <label>1</label>
    </ligand>
</feature>
<dbReference type="InterPro" id="IPR036971">
    <property type="entry name" value="PDEase_catalytic_dom_sf"/>
</dbReference>
<feature type="binding site" evidence="4">
    <location>
        <position position="342"/>
    </location>
    <ligand>
        <name>AMP</name>
        <dbReference type="ChEBI" id="CHEBI:456215"/>
    </ligand>
</feature>
<dbReference type="PRINTS" id="PR00387">
    <property type="entry name" value="PDIESTERASE1"/>
</dbReference>
<feature type="binding site" evidence="5">
    <location>
        <position position="227"/>
    </location>
    <ligand>
        <name>Zn(2+)</name>
        <dbReference type="ChEBI" id="CHEBI:29105"/>
        <label>1</label>
    </ligand>
</feature>
<organism evidence="9 10">
    <name type="scientific">Halteria grandinella</name>
    <dbReference type="NCBI Taxonomy" id="5974"/>
    <lineage>
        <taxon>Eukaryota</taxon>
        <taxon>Sar</taxon>
        <taxon>Alveolata</taxon>
        <taxon>Ciliophora</taxon>
        <taxon>Intramacronucleata</taxon>
        <taxon>Spirotrichea</taxon>
        <taxon>Stichotrichia</taxon>
        <taxon>Sporadotrichida</taxon>
        <taxon>Halteriidae</taxon>
        <taxon>Halteria</taxon>
    </lineage>
</organism>
<protein>
    <recommendedName>
        <fullName evidence="6">Phosphodiesterase</fullName>
        <ecNumber evidence="6">3.1.4.-</ecNumber>
    </recommendedName>
</protein>
<keyword evidence="7" id="KW-0175">Coiled coil</keyword>
<reference evidence="9" key="1">
    <citation type="submission" date="2019-06" db="EMBL/GenBank/DDBJ databases">
        <authorList>
            <person name="Zheng W."/>
        </authorList>
    </citation>
    <scope>NUCLEOTIDE SEQUENCE</scope>
    <source>
        <strain evidence="9">QDHG01</strain>
    </source>
</reference>
<comment type="caution">
    <text evidence="9">The sequence shown here is derived from an EMBL/GenBank/DDBJ whole genome shotgun (WGS) entry which is preliminary data.</text>
</comment>
<dbReference type="PANTHER" id="PTHR11347">
    <property type="entry name" value="CYCLIC NUCLEOTIDE PHOSPHODIESTERASE"/>
    <property type="match status" value="1"/>
</dbReference>
<feature type="binding site" evidence="5">
    <location>
        <position position="342"/>
    </location>
    <ligand>
        <name>Zn(2+)</name>
        <dbReference type="ChEBI" id="CHEBI:29105"/>
        <label>1</label>
    </ligand>
</feature>
<gene>
    <name evidence="9" type="ORF">FGO68_gene6368</name>
</gene>
<dbReference type="PROSITE" id="PS51845">
    <property type="entry name" value="PDEASE_I_2"/>
    <property type="match status" value="1"/>
</dbReference>
<feature type="domain" description="PDEase" evidence="8">
    <location>
        <begin position="110"/>
        <end position="442"/>
    </location>
</feature>
<evidence type="ECO:0000313" key="10">
    <source>
        <dbReference type="Proteomes" id="UP000785679"/>
    </source>
</evidence>
<dbReference type="InterPro" id="IPR003607">
    <property type="entry name" value="HD/PDEase_dom"/>
</dbReference>
<evidence type="ECO:0000256" key="4">
    <source>
        <dbReference type="PIRSR" id="PIRSR623088-2"/>
    </source>
</evidence>
<keyword evidence="1 5" id="KW-0479">Metal-binding</keyword>
<feature type="binding site" evidence="5">
    <location>
        <position position="228"/>
    </location>
    <ligand>
        <name>Zn(2+)</name>
        <dbReference type="ChEBI" id="CHEBI:29105"/>
        <label>2</label>
    </ligand>
</feature>
<feature type="binding site" evidence="5">
    <location>
        <position position="228"/>
    </location>
    <ligand>
        <name>Zn(2+)</name>
        <dbReference type="ChEBI" id="CHEBI:29105"/>
        <label>1</label>
    </ligand>
</feature>
<feature type="binding site" evidence="4">
    <location>
        <begin position="187"/>
        <end position="191"/>
    </location>
    <ligand>
        <name>AMP</name>
        <dbReference type="ChEBI" id="CHEBI:456215"/>
    </ligand>
</feature>
<dbReference type="GO" id="GO:0007165">
    <property type="term" value="P:signal transduction"/>
    <property type="evidence" value="ECO:0007669"/>
    <property type="project" value="InterPro"/>
</dbReference>
<evidence type="ECO:0000256" key="6">
    <source>
        <dbReference type="RuleBase" id="RU363067"/>
    </source>
</evidence>
<evidence type="ECO:0000256" key="7">
    <source>
        <dbReference type="SAM" id="Coils"/>
    </source>
</evidence>
<dbReference type="PROSITE" id="PS00126">
    <property type="entry name" value="PDEASE_I_1"/>
    <property type="match status" value="1"/>
</dbReference>
<dbReference type="CDD" id="cd00077">
    <property type="entry name" value="HDc"/>
    <property type="match status" value="1"/>
</dbReference>
<dbReference type="GO" id="GO:0046872">
    <property type="term" value="F:metal ion binding"/>
    <property type="evidence" value="ECO:0007669"/>
    <property type="project" value="UniProtKB-KW"/>
</dbReference>
<keyword evidence="2 6" id="KW-0378">Hydrolase</keyword>
<evidence type="ECO:0000256" key="5">
    <source>
        <dbReference type="PIRSR" id="PIRSR623088-3"/>
    </source>
</evidence>
<dbReference type="AlphaFoldDB" id="A0A8J8P4H3"/>
<dbReference type="InterPro" id="IPR023088">
    <property type="entry name" value="PDEase"/>
</dbReference>
<evidence type="ECO:0000256" key="2">
    <source>
        <dbReference type="ARBA" id="ARBA00022801"/>
    </source>
</evidence>
<evidence type="ECO:0000313" key="9">
    <source>
        <dbReference type="EMBL" id="TNV85674.1"/>
    </source>
</evidence>
<feature type="binding site" evidence="4">
    <location>
        <position position="399"/>
    </location>
    <ligand>
        <name>AMP</name>
        <dbReference type="ChEBI" id="CHEBI:456215"/>
    </ligand>
</feature>
<keyword evidence="10" id="KW-1185">Reference proteome</keyword>
<dbReference type="InterPro" id="IPR023174">
    <property type="entry name" value="PDEase_CS"/>
</dbReference>
<feature type="coiled-coil region" evidence="7">
    <location>
        <begin position="411"/>
        <end position="445"/>
    </location>
</feature>
<dbReference type="SUPFAM" id="SSF109604">
    <property type="entry name" value="HD-domain/PDEase-like"/>
    <property type="match status" value="1"/>
</dbReference>
<comment type="cofactor">
    <cofactor evidence="6">
        <name>a divalent metal cation</name>
        <dbReference type="ChEBI" id="CHEBI:60240"/>
    </cofactor>
    <text evidence="6">Binds 2 divalent metal cations per subunit. Site 1 may preferentially bind zinc ions, while site 2 has a preference for magnesium and/or manganese ions.</text>
</comment>
<feature type="active site" description="Proton donor" evidence="3">
    <location>
        <position position="187"/>
    </location>
</feature>
<evidence type="ECO:0000256" key="3">
    <source>
        <dbReference type="PIRSR" id="PIRSR623088-1"/>
    </source>
</evidence>
<dbReference type="Gene3D" id="1.10.1300.10">
    <property type="entry name" value="3'5'-cyclic nucleotide phosphodiesterase, catalytic domain"/>
    <property type="match status" value="1"/>
</dbReference>
<accession>A0A8J8P4H3</accession>
<dbReference type="EC" id="3.1.4.-" evidence="6"/>